<proteinExistence type="predicted"/>
<accession>A0A916EBT9</accession>
<dbReference type="EMBL" id="CAGKOT010000035">
    <property type="protein sequence ID" value="CAB5375728.1"/>
    <property type="molecule type" value="Genomic_DNA"/>
</dbReference>
<dbReference type="Proteomes" id="UP000684084">
    <property type="component" value="Unassembled WGS sequence"/>
</dbReference>
<evidence type="ECO:0000313" key="1">
    <source>
        <dbReference type="EMBL" id="CAB5375728.1"/>
    </source>
</evidence>
<organism evidence="1 2">
    <name type="scientific">Rhizophagus irregularis</name>
    <dbReference type="NCBI Taxonomy" id="588596"/>
    <lineage>
        <taxon>Eukaryota</taxon>
        <taxon>Fungi</taxon>
        <taxon>Fungi incertae sedis</taxon>
        <taxon>Mucoromycota</taxon>
        <taxon>Glomeromycotina</taxon>
        <taxon>Glomeromycetes</taxon>
        <taxon>Glomerales</taxon>
        <taxon>Glomeraceae</taxon>
        <taxon>Rhizophagus</taxon>
    </lineage>
</organism>
<dbReference type="AlphaFoldDB" id="A0A916EBT9"/>
<reference evidence="1" key="1">
    <citation type="submission" date="2020-05" db="EMBL/GenBank/DDBJ databases">
        <authorList>
            <person name="Rincon C."/>
            <person name="Sanders R I."/>
            <person name="Robbins C."/>
            <person name="Chaturvedi A."/>
        </authorList>
    </citation>
    <scope>NUCLEOTIDE SEQUENCE</scope>
    <source>
        <strain evidence="1">CHB12</strain>
    </source>
</reference>
<gene>
    <name evidence="1" type="ORF">CHRIB12_LOCUS14974</name>
</gene>
<comment type="caution">
    <text evidence="1">The sequence shown here is derived from an EMBL/GenBank/DDBJ whole genome shotgun (WGS) entry which is preliminary data.</text>
</comment>
<protein>
    <submittedName>
        <fullName evidence="1">Uncharacterized protein</fullName>
    </submittedName>
</protein>
<name>A0A916EBT9_9GLOM</name>
<dbReference type="VEuPathDB" id="FungiDB:RhiirFUN_014212"/>
<sequence>MYHKLFNFSIRPNHTRKIHLKNSDTDDNCLHKRQRRQQNEDEIHKPATLKNKWAHFFILITSIILHYHDDLLTSTSGESQNNDETYMYRRNKSSISPKSLLASFIKEGIYIRLYSGNCIHVHITSHFGNGKECIVFLA</sequence>
<evidence type="ECO:0000313" key="2">
    <source>
        <dbReference type="Proteomes" id="UP000684084"/>
    </source>
</evidence>